<feature type="compositionally biased region" description="Basic and acidic residues" evidence="1">
    <location>
        <begin position="251"/>
        <end position="269"/>
    </location>
</feature>
<dbReference type="Proteomes" id="UP001065174">
    <property type="component" value="Chromosome"/>
</dbReference>
<feature type="region of interest" description="Disordered" evidence="1">
    <location>
        <begin position="125"/>
        <end position="147"/>
    </location>
</feature>
<evidence type="ECO:0000313" key="2">
    <source>
        <dbReference type="EMBL" id="UXP32507.1"/>
    </source>
</evidence>
<sequence length="322" mass="36462">MRLSSLARKIKVTPTQLSNFLLSEGIELPQNTHTKLSEETIELTLKAHGYTAADLIETESIPEPTPASSPAAVETIEHEVIEEEIAPVIDEITEPTVTEEIEPSATEATLDEETGTEEKVLAQVEKETSPNDGVQETEEIGTETTQTKDYEPIEAEDGTLIEAWTELAARDESVEIIKARKAEALQGLTIKGKIDLPEPKSKETKKEIAQDEKPLDPNKIIYTSGPKRERSKRPSHKNPRNRPQSNLNPVEAERIRKQKEEKRRQEQKLKKEKKARAEFYLSQVKATTQTQPLKKKKSKNKTVKKEKIEGNVIQKFWKWLNT</sequence>
<name>A0ABY6CPT4_9BACT</name>
<feature type="region of interest" description="Disordered" evidence="1">
    <location>
        <begin position="187"/>
        <end position="275"/>
    </location>
</feature>
<dbReference type="RefSeq" id="WP_262309942.1">
    <property type="nucleotide sequence ID" value="NZ_CP106679.1"/>
</dbReference>
<evidence type="ECO:0008006" key="4">
    <source>
        <dbReference type="Google" id="ProtNLM"/>
    </source>
</evidence>
<reference evidence="2" key="1">
    <citation type="submission" date="2022-09" db="EMBL/GenBank/DDBJ databases">
        <title>Comparative genomics and taxonomic characterization of three novel marine species of genus Reichenbachiella exhibiting antioxidant and polysaccharide degradation activities.</title>
        <authorList>
            <person name="Muhammad N."/>
            <person name="Lee Y.-J."/>
            <person name="Ko J."/>
            <person name="Kim S.-G."/>
        </authorList>
    </citation>
    <scope>NUCLEOTIDE SEQUENCE</scope>
    <source>
        <strain evidence="2">BKB1-1</strain>
    </source>
</reference>
<dbReference type="EMBL" id="CP106679">
    <property type="protein sequence ID" value="UXP32507.1"/>
    <property type="molecule type" value="Genomic_DNA"/>
</dbReference>
<proteinExistence type="predicted"/>
<protein>
    <recommendedName>
        <fullName evidence="4">Translation initiation factor IF-2, N-terminal region</fullName>
    </recommendedName>
</protein>
<evidence type="ECO:0000313" key="3">
    <source>
        <dbReference type="Proteomes" id="UP001065174"/>
    </source>
</evidence>
<evidence type="ECO:0000256" key="1">
    <source>
        <dbReference type="SAM" id="MobiDB-lite"/>
    </source>
</evidence>
<accession>A0ABY6CPT4</accession>
<gene>
    <name evidence="2" type="ORF">N6H18_00765</name>
</gene>
<organism evidence="2 3">
    <name type="scientific">Reichenbachiella agarivorans</name>
    <dbReference type="NCBI Taxonomy" id="2979464"/>
    <lineage>
        <taxon>Bacteria</taxon>
        <taxon>Pseudomonadati</taxon>
        <taxon>Bacteroidota</taxon>
        <taxon>Cytophagia</taxon>
        <taxon>Cytophagales</taxon>
        <taxon>Reichenbachiellaceae</taxon>
        <taxon>Reichenbachiella</taxon>
    </lineage>
</organism>
<feature type="compositionally biased region" description="Basic and acidic residues" evidence="1">
    <location>
        <begin position="192"/>
        <end position="216"/>
    </location>
</feature>
<keyword evidence="3" id="KW-1185">Reference proteome</keyword>
<feature type="compositionally biased region" description="Basic residues" evidence="1">
    <location>
        <begin position="229"/>
        <end position="240"/>
    </location>
</feature>